<dbReference type="EMBL" id="CP042913">
    <property type="protein sequence ID" value="QEG32776.1"/>
    <property type="molecule type" value="Genomic_DNA"/>
</dbReference>
<keyword evidence="2" id="KW-0732">Signal</keyword>
<dbReference type="PROSITE" id="PS51352">
    <property type="entry name" value="THIOREDOXIN_2"/>
    <property type="match status" value="1"/>
</dbReference>
<keyword evidence="1" id="KW-1015">Disulfide bond</keyword>
<dbReference type="InterPro" id="IPR014784">
    <property type="entry name" value="Cu2_ascorb_mOase-like_C"/>
</dbReference>
<dbReference type="RefSeq" id="WP_148071612.1">
    <property type="nucleotide sequence ID" value="NZ_CP042913.1"/>
</dbReference>
<dbReference type="OrthoDB" id="9786191at2"/>
<dbReference type="SUPFAM" id="SSF52833">
    <property type="entry name" value="Thioredoxin-like"/>
    <property type="match status" value="1"/>
</dbReference>
<name>A0A5B9Q795_9BACT</name>
<evidence type="ECO:0000313" key="4">
    <source>
        <dbReference type="EMBL" id="QEG32776.1"/>
    </source>
</evidence>
<evidence type="ECO:0000256" key="2">
    <source>
        <dbReference type="SAM" id="SignalP"/>
    </source>
</evidence>
<dbReference type="PANTHER" id="PTHR43640">
    <property type="entry name" value="OS07G0260300 PROTEIN"/>
    <property type="match status" value="1"/>
</dbReference>
<feature type="signal peptide" evidence="2">
    <location>
        <begin position="1"/>
        <end position="21"/>
    </location>
</feature>
<dbReference type="InterPro" id="IPR036249">
    <property type="entry name" value="Thioredoxin-like_sf"/>
</dbReference>
<sequence precursor="true">MTKTKKIVFLLPFVAILTLVASEEIFASAPVLTGRWGNTCLPPQLISQYETKPTQAVVVVTFSTKCPLVRRLIPKLNELQKNYDETGIQFFALFPNGSDDLQSIAAYAQDTGLIFPVYKDDAENPWHEQLELKTTPQVVVLDTRDGYDPTKIVYRGQVDGMWFGGGTADTKQDYLADALDSFLQGKEPLLSETAASGCAIARHAPRDLSEYQSVTYYREIARLLQDNCMNCHREGEAGAELFSSFEDYETVASMSEVMLSRMENGLMPPWHGRTDAEGETGGFKHDERLSTGQIDTFRAWVENGCPVGDVADAPPKKKWPSSEDWAIAEPDFVFEMPEPYEVPLFRLDEYQFYRVKANFSEDRYIQAIEVKPGNRAIVHHIGAIIGPHNEKQLVATQAMFELYGLTGDKVKKVGDYIAGDPFNARTYEKDFALKLPAGHDIFFEMHYTPTGRKEEPDVSRMGIVWANQKPEHVLETKVFNRKDIRLRPHDMHYEKSNYYQFPTDVLIYALAPHMHYRGKDFAIYKAVNPGTPEEKRELIMSVPTYDFNWQRTYEFVNPVRLKAGDALYTVTHFDNSQYNPNNPDPEALVKFGLLSAQEMLNLRVKYEVVDFGPVQ</sequence>
<dbReference type="Gene3D" id="3.40.30.10">
    <property type="entry name" value="Glutaredoxin"/>
    <property type="match status" value="1"/>
</dbReference>
<organism evidence="4 5">
    <name type="scientific">Bythopirellula goksoeyrii</name>
    <dbReference type="NCBI Taxonomy" id="1400387"/>
    <lineage>
        <taxon>Bacteria</taxon>
        <taxon>Pseudomonadati</taxon>
        <taxon>Planctomycetota</taxon>
        <taxon>Planctomycetia</taxon>
        <taxon>Pirellulales</taxon>
        <taxon>Lacipirellulaceae</taxon>
        <taxon>Bythopirellula</taxon>
    </lineage>
</organism>
<dbReference type="Gene3D" id="2.60.120.230">
    <property type="match status" value="1"/>
</dbReference>
<reference evidence="4 5" key="1">
    <citation type="submission" date="2019-08" db="EMBL/GenBank/DDBJ databases">
        <title>Deep-cultivation of Planctomycetes and their phenomic and genomic characterization uncovers novel biology.</title>
        <authorList>
            <person name="Wiegand S."/>
            <person name="Jogler M."/>
            <person name="Boedeker C."/>
            <person name="Pinto D."/>
            <person name="Vollmers J."/>
            <person name="Rivas-Marin E."/>
            <person name="Kohn T."/>
            <person name="Peeters S.H."/>
            <person name="Heuer A."/>
            <person name="Rast P."/>
            <person name="Oberbeckmann S."/>
            <person name="Bunk B."/>
            <person name="Jeske O."/>
            <person name="Meyerdierks A."/>
            <person name="Storesund J.E."/>
            <person name="Kallscheuer N."/>
            <person name="Luecker S."/>
            <person name="Lage O.M."/>
            <person name="Pohl T."/>
            <person name="Merkel B.J."/>
            <person name="Hornburger P."/>
            <person name="Mueller R.-W."/>
            <person name="Bruemmer F."/>
            <person name="Labrenz M."/>
            <person name="Spormann A.M."/>
            <person name="Op den Camp H."/>
            <person name="Overmann J."/>
            <person name="Amann R."/>
            <person name="Jetten M.S.M."/>
            <person name="Mascher T."/>
            <person name="Medema M.H."/>
            <person name="Devos D.P."/>
            <person name="Kaster A.-K."/>
            <person name="Ovreas L."/>
            <person name="Rohde M."/>
            <person name="Galperin M.Y."/>
            <person name="Jogler C."/>
        </authorList>
    </citation>
    <scope>NUCLEOTIDE SEQUENCE [LARGE SCALE GENOMIC DNA]</scope>
    <source>
        <strain evidence="4 5">Pr1d</strain>
    </source>
</reference>
<dbReference type="PANTHER" id="PTHR43640:SF1">
    <property type="entry name" value="THIOREDOXIN-DEPENDENT PEROXIREDOXIN"/>
    <property type="match status" value="1"/>
</dbReference>
<dbReference type="SUPFAM" id="SSF49742">
    <property type="entry name" value="PHM/PNGase F"/>
    <property type="match status" value="2"/>
</dbReference>
<keyword evidence="5" id="KW-1185">Reference proteome</keyword>
<dbReference type="GO" id="GO:0016715">
    <property type="term" value="F:oxidoreductase activity, acting on paired donors, with incorporation or reduction of molecular oxygen, reduced ascorbate as one donor, and incorporation of one atom of oxygen"/>
    <property type="evidence" value="ECO:0007669"/>
    <property type="project" value="InterPro"/>
</dbReference>
<gene>
    <name evidence="4" type="ORF">Pr1d_00360</name>
</gene>
<dbReference type="KEGG" id="bgok:Pr1d_00360"/>
<protein>
    <recommendedName>
        <fullName evidence="3">Thioredoxin domain-containing protein</fullName>
    </recommendedName>
</protein>
<evidence type="ECO:0000313" key="5">
    <source>
        <dbReference type="Proteomes" id="UP000323917"/>
    </source>
</evidence>
<feature type="chain" id="PRO_5023117738" description="Thioredoxin domain-containing protein" evidence="2">
    <location>
        <begin position="22"/>
        <end position="615"/>
    </location>
</feature>
<dbReference type="InterPro" id="IPR047262">
    <property type="entry name" value="PRX-like1"/>
</dbReference>
<evidence type="ECO:0000256" key="1">
    <source>
        <dbReference type="ARBA" id="ARBA00023157"/>
    </source>
</evidence>
<dbReference type="AlphaFoldDB" id="A0A5B9Q795"/>
<feature type="domain" description="Thioredoxin" evidence="3">
    <location>
        <begin position="18"/>
        <end position="184"/>
    </location>
</feature>
<dbReference type="InterPro" id="IPR008977">
    <property type="entry name" value="PHM/PNGase_F_dom_sf"/>
</dbReference>
<dbReference type="InterPro" id="IPR013766">
    <property type="entry name" value="Thioredoxin_domain"/>
</dbReference>
<proteinExistence type="predicted"/>
<dbReference type="Proteomes" id="UP000323917">
    <property type="component" value="Chromosome"/>
</dbReference>
<accession>A0A5B9Q795</accession>
<evidence type="ECO:0000259" key="3">
    <source>
        <dbReference type="PROSITE" id="PS51352"/>
    </source>
</evidence>